<name>A0A150PIH3_SORCE</name>
<reference evidence="2 3" key="1">
    <citation type="submission" date="2014-02" db="EMBL/GenBank/DDBJ databases">
        <title>The small core and large imbalanced accessory genome model reveals a collaborative survival strategy of Sorangium cellulosum strains in nature.</title>
        <authorList>
            <person name="Han K."/>
            <person name="Peng R."/>
            <person name="Blom J."/>
            <person name="Li Y.-Z."/>
        </authorList>
    </citation>
    <scope>NUCLEOTIDE SEQUENCE [LARGE SCALE GENOMIC DNA]</scope>
    <source>
        <strain evidence="2 3">So0157-18</strain>
    </source>
</reference>
<feature type="signal peptide" evidence="1">
    <location>
        <begin position="1"/>
        <end position="23"/>
    </location>
</feature>
<comment type="caution">
    <text evidence="2">The sequence shown here is derived from an EMBL/GenBank/DDBJ whole genome shotgun (WGS) entry which is preliminary data.</text>
</comment>
<gene>
    <name evidence="2" type="ORF">BE04_42040</name>
</gene>
<dbReference type="Proteomes" id="UP000075604">
    <property type="component" value="Unassembled WGS sequence"/>
</dbReference>
<proteinExistence type="predicted"/>
<dbReference type="PROSITE" id="PS51257">
    <property type="entry name" value="PROKAR_LIPOPROTEIN"/>
    <property type="match status" value="1"/>
</dbReference>
<evidence type="ECO:0000313" key="3">
    <source>
        <dbReference type="Proteomes" id="UP000075604"/>
    </source>
</evidence>
<feature type="chain" id="PRO_5007565630" description="Tryptophan synthase alpha chain" evidence="1">
    <location>
        <begin position="24"/>
        <end position="356"/>
    </location>
</feature>
<sequence>MGRPSAHCAVASIFLISSASFFACGEGTYQGGTCAITDHCQSDDQNVPGTVCLDGHCECGEPGKVICCARGEEEPGCFLACRRCDECAENTAECSGVPVPPGGCESDAECAGPPDPRCGVGRCVDGACEVEIWRGPIESQLRGDCKDEECTAEGRVVSVPAYDVYDDGNQCTLDICEVDEPRHLTLEDVTCPASGAGRCHEGACVQCFAEDPTLLCPSGLVCYGVWCVPPHCENGARDAGRGETGFDCGGPCRPCPPSERCGAATDCVSGVCTNGSCMIPTCSDGVKNGDESGVDCGTTSCPRCPPGRGCRTGADCTSGVCWSGACEAPTCSDGVKNGDETGVDCGAEGCAGPCPG</sequence>
<dbReference type="EMBL" id="JELX01002489">
    <property type="protein sequence ID" value="KYF55228.1"/>
    <property type="molecule type" value="Genomic_DNA"/>
</dbReference>
<keyword evidence="1" id="KW-0732">Signal</keyword>
<dbReference type="AlphaFoldDB" id="A0A150PIH3"/>
<organism evidence="2 3">
    <name type="scientific">Sorangium cellulosum</name>
    <name type="common">Polyangium cellulosum</name>
    <dbReference type="NCBI Taxonomy" id="56"/>
    <lineage>
        <taxon>Bacteria</taxon>
        <taxon>Pseudomonadati</taxon>
        <taxon>Myxococcota</taxon>
        <taxon>Polyangia</taxon>
        <taxon>Polyangiales</taxon>
        <taxon>Polyangiaceae</taxon>
        <taxon>Sorangium</taxon>
    </lineage>
</organism>
<evidence type="ECO:0000256" key="1">
    <source>
        <dbReference type="SAM" id="SignalP"/>
    </source>
</evidence>
<evidence type="ECO:0000313" key="2">
    <source>
        <dbReference type="EMBL" id="KYF55228.1"/>
    </source>
</evidence>
<accession>A0A150PIH3</accession>
<protein>
    <recommendedName>
        <fullName evidence="4">Tryptophan synthase alpha chain</fullName>
    </recommendedName>
</protein>
<evidence type="ECO:0008006" key="4">
    <source>
        <dbReference type="Google" id="ProtNLM"/>
    </source>
</evidence>